<evidence type="ECO:0000313" key="12">
    <source>
        <dbReference type="EMBL" id="GGK30106.1"/>
    </source>
</evidence>
<name>A0ABQ2F0L5_9DEIO</name>
<keyword evidence="8 9" id="KW-0012">Acyltransferase</keyword>
<evidence type="ECO:0000256" key="2">
    <source>
        <dbReference type="ARBA" id="ARBA00010982"/>
    </source>
</evidence>
<evidence type="ECO:0000256" key="9">
    <source>
        <dbReference type="RuleBase" id="RU003557"/>
    </source>
</evidence>
<evidence type="ECO:0000256" key="1">
    <source>
        <dbReference type="ARBA" id="ARBA00004275"/>
    </source>
</evidence>
<protein>
    <submittedName>
        <fullName evidence="12">Acetyl-CoA acetyltransferase</fullName>
    </submittedName>
</protein>
<evidence type="ECO:0000259" key="11">
    <source>
        <dbReference type="Pfam" id="PF02803"/>
    </source>
</evidence>
<dbReference type="InterPro" id="IPR020616">
    <property type="entry name" value="Thiolase_N"/>
</dbReference>
<evidence type="ECO:0000256" key="4">
    <source>
        <dbReference type="ARBA" id="ARBA00022832"/>
    </source>
</evidence>
<feature type="domain" description="Thiolase N-terminal" evidence="10">
    <location>
        <begin position="5"/>
        <end position="259"/>
    </location>
</feature>
<gene>
    <name evidence="12" type="ORF">GCM10008955_24820</name>
</gene>
<dbReference type="Pfam" id="PF02803">
    <property type="entry name" value="Thiolase_C"/>
    <property type="match status" value="1"/>
</dbReference>
<feature type="domain" description="Thiolase C-terminal" evidence="11">
    <location>
        <begin position="268"/>
        <end position="389"/>
    </location>
</feature>
<evidence type="ECO:0000256" key="3">
    <source>
        <dbReference type="ARBA" id="ARBA00022679"/>
    </source>
</evidence>
<proteinExistence type="inferred from homology"/>
<dbReference type="PROSITE" id="PS00737">
    <property type="entry name" value="THIOLASE_2"/>
    <property type="match status" value="1"/>
</dbReference>
<dbReference type="InterPro" id="IPR020613">
    <property type="entry name" value="Thiolase_CS"/>
</dbReference>
<evidence type="ECO:0000259" key="10">
    <source>
        <dbReference type="Pfam" id="PF00108"/>
    </source>
</evidence>
<dbReference type="Gene3D" id="3.40.47.10">
    <property type="match status" value="2"/>
</dbReference>
<comment type="caution">
    <text evidence="12">The sequence shown here is derived from an EMBL/GenBank/DDBJ whole genome shotgun (WGS) entry which is preliminary data.</text>
</comment>
<keyword evidence="7" id="KW-0576">Peroxisome</keyword>
<reference evidence="13" key="1">
    <citation type="journal article" date="2019" name="Int. J. Syst. Evol. Microbiol.">
        <title>The Global Catalogue of Microorganisms (GCM) 10K type strain sequencing project: providing services to taxonomists for standard genome sequencing and annotation.</title>
        <authorList>
            <consortium name="The Broad Institute Genomics Platform"/>
            <consortium name="The Broad Institute Genome Sequencing Center for Infectious Disease"/>
            <person name="Wu L."/>
            <person name="Ma J."/>
        </authorList>
    </citation>
    <scope>NUCLEOTIDE SEQUENCE [LARGE SCALE GENOMIC DNA]</scope>
    <source>
        <strain evidence="13">JCM 30331</strain>
    </source>
</reference>
<dbReference type="InterPro" id="IPR050215">
    <property type="entry name" value="Thiolase-like_sf_Thiolase"/>
</dbReference>
<evidence type="ECO:0000313" key="13">
    <source>
        <dbReference type="Proteomes" id="UP000647587"/>
    </source>
</evidence>
<dbReference type="InterPro" id="IPR020617">
    <property type="entry name" value="Thiolase_C"/>
</dbReference>
<keyword evidence="3 9" id="KW-0808">Transferase</keyword>
<evidence type="ECO:0000256" key="5">
    <source>
        <dbReference type="ARBA" id="ARBA00022946"/>
    </source>
</evidence>
<evidence type="ECO:0000256" key="6">
    <source>
        <dbReference type="ARBA" id="ARBA00023098"/>
    </source>
</evidence>
<sequence>MREAVIVSTARTPIGKAYRGAFNATPSPTLAAHAIRAAVERSGVQPAEIDDCVIGAALQQGVQTTIGRNAALRAGLGVGVAGMSIDRQCASGLMSIATAAKQIIVDRMDVCVAGGVESISLVQTPEMRVGPDPELLSMHNGVYMPMIDTAEVVGQRYGVSRQRCDEYALRSQQRTAQAQAEGRFDDEIIPVTTRMAVQNKETGEVTMKDITISRDEGNRPDTTLEGLQSLKPVRGQENQITAGNASQLSDGAAACVVMEAGLAETRGLKPLGRYMGMAVAGTEPDEMGIGPVFAVPKLLGRFGLAVDDIGLWELNEAFAVQVLYCQDRLEIPDDRLNVNGGAISIGHPYGMSGARLVGHALLEGKRRGVQYVVATMCVGGGMGAAGLFEVL</sequence>
<accession>A0ABQ2F0L5</accession>
<keyword evidence="4" id="KW-0276">Fatty acid metabolism</keyword>
<dbReference type="Proteomes" id="UP000647587">
    <property type="component" value="Unassembled WGS sequence"/>
</dbReference>
<dbReference type="InterPro" id="IPR016039">
    <property type="entry name" value="Thiolase-like"/>
</dbReference>
<keyword evidence="6" id="KW-0443">Lipid metabolism</keyword>
<dbReference type="CDD" id="cd00751">
    <property type="entry name" value="thiolase"/>
    <property type="match status" value="1"/>
</dbReference>
<dbReference type="PIRSF" id="PIRSF000429">
    <property type="entry name" value="Ac-CoA_Ac_transf"/>
    <property type="match status" value="1"/>
</dbReference>
<dbReference type="Pfam" id="PF00108">
    <property type="entry name" value="Thiolase_N"/>
    <property type="match status" value="1"/>
</dbReference>
<organism evidence="12 13">
    <name type="scientific">Deinococcus malanensis</name>
    <dbReference type="NCBI Taxonomy" id="1706855"/>
    <lineage>
        <taxon>Bacteria</taxon>
        <taxon>Thermotogati</taxon>
        <taxon>Deinococcota</taxon>
        <taxon>Deinococci</taxon>
        <taxon>Deinococcales</taxon>
        <taxon>Deinococcaceae</taxon>
        <taxon>Deinococcus</taxon>
    </lineage>
</organism>
<dbReference type="NCBIfam" id="TIGR01930">
    <property type="entry name" value="AcCoA-C-Actrans"/>
    <property type="match status" value="1"/>
</dbReference>
<dbReference type="RefSeq" id="WP_189009038.1">
    <property type="nucleotide sequence ID" value="NZ_BMPP01000010.1"/>
</dbReference>
<comment type="subcellular location">
    <subcellularLocation>
        <location evidence="1">Peroxisome</location>
    </subcellularLocation>
</comment>
<dbReference type="PANTHER" id="PTHR43853">
    <property type="entry name" value="3-KETOACYL-COA THIOLASE, PEROXISOMAL"/>
    <property type="match status" value="1"/>
</dbReference>
<dbReference type="SUPFAM" id="SSF53901">
    <property type="entry name" value="Thiolase-like"/>
    <property type="match status" value="2"/>
</dbReference>
<keyword evidence="13" id="KW-1185">Reference proteome</keyword>
<dbReference type="EMBL" id="BMPP01000010">
    <property type="protein sequence ID" value="GGK30106.1"/>
    <property type="molecule type" value="Genomic_DNA"/>
</dbReference>
<evidence type="ECO:0000256" key="8">
    <source>
        <dbReference type="ARBA" id="ARBA00023315"/>
    </source>
</evidence>
<dbReference type="PANTHER" id="PTHR43853:SF8">
    <property type="entry name" value="3-KETOACYL-COA THIOLASE, PEROXISOMAL"/>
    <property type="match status" value="1"/>
</dbReference>
<dbReference type="InterPro" id="IPR002155">
    <property type="entry name" value="Thiolase"/>
</dbReference>
<keyword evidence="5" id="KW-0809">Transit peptide</keyword>
<comment type="similarity">
    <text evidence="2 9">Belongs to the thiolase-like superfamily. Thiolase family.</text>
</comment>
<evidence type="ECO:0000256" key="7">
    <source>
        <dbReference type="ARBA" id="ARBA00023140"/>
    </source>
</evidence>